<evidence type="ECO:0000256" key="3">
    <source>
        <dbReference type="ARBA" id="ARBA00022478"/>
    </source>
</evidence>
<evidence type="ECO:0000256" key="7">
    <source>
        <dbReference type="ARBA" id="ARBA00048552"/>
    </source>
</evidence>
<comment type="catalytic activity">
    <reaction evidence="7">
        <text>RNA(n) + a ribonucleoside 5'-triphosphate = RNA(n+1) + diphosphate</text>
        <dbReference type="Rhea" id="RHEA:21248"/>
        <dbReference type="Rhea" id="RHEA-COMP:14527"/>
        <dbReference type="Rhea" id="RHEA-COMP:17342"/>
        <dbReference type="ChEBI" id="CHEBI:33019"/>
        <dbReference type="ChEBI" id="CHEBI:61557"/>
        <dbReference type="ChEBI" id="CHEBI:140395"/>
        <dbReference type="EC" id="2.7.7.6"/>
    </reaction>
</comment>
<evidence type="ECO:0000256" key="2">
    <source>
        <dbReference type="ARBA" id="ARBA00012418"/>
    </source>
</evidence>
<evidence type="ECO:0000256" key="1">
    <source>
        <dbReference type="ARBA" id="ARBA00009493"/>
    </source>
</evidence>
<evidence type="ECO:0000256" key="5">
    <source>
        <dbReference type="ARBA" id="ARBA00022695"/>
    </source>
</evidence>
<dbReference type="PROSITE" id="PS00489">
    <property type="entry name" value="RNA_POL_PHAGE_2"/>
    <property type="match status" value="1"/>
</dbReference>
<dbReference type="Gene3D" id="1.10.287.280">
    <property type="match status" value="1"/>
</dbReference>
<evidence type="ECO:0000313" key="9">
    <source>
        <dbReference type="EMBL" id="DAF52239.1"/>
    </source>
</evidence>
<dbReference type="PANTHER" id="PTHR10102:SF0">
    <property type="entry name" value="DNA-DIRECTED RNA POLYMERASE, MITOCHONDRIAL"/>
    <property type="match status" value="1"/>
</dbReference>
<keyword evidence="4" id="KW-0808">Transferase</keyword>
<dbReference type="PANTHER" id="PTHR10102">
    <property type="entry name" value="DNA-DIRECTED RNA POLYMERASE, MITOCHONDRIAL"/>
    <property type="match status" value="1"/>
</dbReference>
<accession>A0A8S5SNH6</accession>
<sequence length="394" mass="45116">MQKFTGLEYLLIDIANNYGLDKEPWDKRIEWVQNNMTQLESFKDKADSPCMYACAVDALRAVQRGEPIGYGISLDATASGTQWLAILTGDKKAAELCNVINTGSRVDGYTVVFKRMQEICGPLGMITRDQVKQAIMTSLYGSKQKPKELFPDNVEQFEDTMSEMMPSAWMLNKWLAGPAWNPTVDSYSWILPDNFHVNIKVKGLEEYDFTFDDKPYKTLVSIQKPQDKGRMLGANLIHSVDGMVVREMVTRCSSTNDASRILNILNGSKIKGTLEDDFMVHTLWDLYLKSGFLSARILKYLYSSNIDMVDKDTIKELINSLPKKSFEILPIHDCFRVLPNYGNDLRQQYINIMYRISKSNMLNYLIHQFTNINIDWVKPDDFSEDILNSEYALS</sequence>
<reference evidence="9" key="1">
    <citation type="journal article" date="2021" name="Proc. Natl. Acad. Sci. U.S.A.">
        <title>A Catalog of Tens of Thousands of Viruses from Human Metagenomes Reveals Hidden Associations with Chronic Diseases.</title>
        <authorList>
            <person name="Tisza M.J."/>
            <person name="Buck C.B."/>
        </authorList>
    </citation>
    <scope>NUCLEOTIDE SEQUENCE</scope>
    <source>
        <strain evidence="9">CtIKM86</strain>
    </source>
</reference>
<dbReference type="InterPro" id="IPR043502">
    <property type="entry name" value="DNA/RNA_pol_sf"/>
</dbReference>
<dbReference type="EMBL" id="BK032631">
    <property type="protein sequence ID" value="DAF52239.1"/>
    <property type="molecule type" value="Genomic_DNA"/>
</dbReference>
<proteinExistence type="inferred from homology"/>
<evidence type="ECO:0000256" key="6">
    <source>
        <dbReference type="ARBA" id="ARBA00023163"/>
    </source>
</evidence>
<comment type="similarity">
    <text evidence="1">Belongs to the phage and mitochondrial RNA polymerase family.</text>
</comment>
<dbReference type="InterPro" id="IPR046950">
    <property type="entry name" value="DNA-dir_Rpol_C_phage-type"/>
</dbReference>
<evidence type="ECO:0000256" key="4">
    <source>
        <dbReference type="ARBA" id="ARBA00022679"/>
    </source>
</evidence>
<keyword evidence="5" id="KW-0548">Nucleotidyltransferase</keyword>
<protein>
    <recommendedName>
        <fullName evidence="2">DNA-directed RNA polymerase</fullName>
        <ecNumber evidence="2">2.7.7.6</ecNumber>
    </recommendedName>
</protein>
<keyword evidence="6" id="KW-0804">Transcription</keyword>
<organism evidence="9">
    <name type="scientific">Podoviridae sp. ctIKM86</name>
    <dbReference type="NCBI Taxonomy" id="2827729"/>
    <lineage>
        <taxon>Viruses</taxon>
        <taxon>Duplodnaviria</taxon>
        <taxon>Heunggongvirae</taxon>
        <taxon>Uroviricota</taxon>
        <taxon>Caudoviricetes</taxon>
    </lineage>
</organism>
<feature type="domain" description="DNA-directed RNA polymerase C-terminal" evidence="8">
    <location>
        <begin position="5"/>
        <end position="144"/>
    </location>
</feature>
<dbReference type="EC" id="2.7.7.6" evidence="2"/>
<dbReference type="InterPro" id="IPR002092">
    <property type="entry name" value="DNA-dir_Rpol_phage-type"/>
</dbReference>
<dbReference type="GO" id="GO:0003677">
    <property type="term" value="F:DNA binding"/>
    <property type="evidence" value="ECO:0007669"/>
    <property type="project" value="InterPro"/>
</dbReference>
<name>A0A8S5SNH6_9CAUD</name>
<dbReference type="GO" id="GO:0003899">
    <property type="term" value="F:DNA-directed RNA polymerase activity"/>
    <property type="evidence" value="ECO:0007669"/>
    <property type="project" value="UniProtKB-EC"/>
</dbReference>
<dbReference type="SUPFAM" id="SSF56672">
    <property type="entry name" value="DNA/RNA polymerases"/>
    <property type="match status" value="1"/>
</dbReference>
<dbReference type="GO" id="GO:0006351">
    <property type="term" value="P:DNA-templated transcription"/>
    <property type="evidence" value="ECO:0007669"/>
    <property type="project" value="InterPro"/>
</dbReference>
<evidence type="ECO:0000259" key="8">
    <source>
        <dbReference type="Pfam" id="PF00940"/>
    </source>
</evidence>
<dbReference type="Pfam" id="PF00940">
    <property type="entry name" value="RNA_pol"/>
    <property type="match status" value="1"/>
</dbReference>
<keyword evidence="3" id="KW-0240">DNA-directed RNA polymerase</keyword>
<dbReference type="GO" id="GO:0000428">
    <property type="term" value="C:DNA-directed RNA polymerase complex"/>
    <property type="evidence" value="ECO:0007669"/>
    <property type="project" value="UniProtKB-KW"/>
</dbReference>